<comment type="caution">
    <text evidence="1">The sequence shown here is derived from an EMBL/GenBank/DDBJ whole genome shotgun (WGS) entry which is preliminary data.</text>
</comment>
<keyword evidence="2" id="KW-1185">Reference proteome</keyword>
<sequence>MEVKENKTWSIVGLIGIILTIGILVYDVSILSQVDALEKSGGNILFNYRGIILVSGIVLIILGAMKMPSHKHNSIVNTVFLLPVLMTFFITVLLPFGIGIFYSFTDWNGLKFEEFVGLANYLDIFGDAKFRYSFFITFIFTLLNVVIVNAVAFALALMVTSNLRGANFYKAAYFVPNLIGGIVLGYVWQFVFNRVIPQLLGGEVASMLTNPNLALAAIIIVSTWQYGGYIMMLYVTGLQSVPKSVLEASSIDGATYPQTLRFITMPMIANSFTVCLFLTIVNSFKQFDLNFAITNGGPIRIVDKAAMYSTEFLALNIYKTAITENNYSAAQAKAVIFFIIIASVSLLQVSINKRKEIEA</sequence>
<evidence type="ECO:0000313" key="2">
    <source>
        <dbReference type="Proteomes" id="UP000188605"/>
    </source>
</evidence>
<organism evidence="1 2">
    <name type="scientific">Candidatus Epulonipiscium fishelsonii</name>
    <dbReference type="NCBI Taxonomy" id="77094"/>
    <lineage>
        <taxon>Bacteria</taxon>
        <taxon>Bacillati</taxon>
        <taxon>Bacillota</taxon>
        <taxon>Clostridia</taxon>
        <taxon>Lachnospirales</taxon>
        <taxon>Lachnospiraceae</taxon>
        <taxon>Candidatus Epulonipiscium</taxon>
    </lineage>
</organism>
<reference evidence="1" key="1">
    <citation type="submission" date="2016-08" db="EMBL/GenBank/DDBJ databases">
        <authorList>
            <person name="Ngugi D.K."/>
            <person name="Miyake S."/>
            <person name="Stingl U."/>
        </authorList>
    </citation>
    <scope>NUCLEOTIDE SEQUENCE</scope>
    <source>
        <strain evidence="1">SCG-B11WGA-EpuloA1</strain>
    </source>
</reference>
<dbReference type="EMBL" id="LJDB01000091">
    <property type="protein sequence ID" value="ONI38260.1"/>
    <property type="molecule type" value="Genomic_DNA"/>
</dbReference>
<proteinExistence type="predicted"/>
<dbReference type="Proteomes" id="UP000188605">
    <property type="component" value="Unassembled WGS sequence"/>
</dbReference>
<accession>A0ACC8X8H3</accession>
<name>A0ACC8X8H3_9FIRM</name>
<evidence type="ECO:0000313" key="1">
    <source>
        <dbReference type="EMBL" id="ONI38260.1"/>
    </source>
</evidence>
<protein>
    <submittedName>
        <fullName evidence="1">ABC transporter permease</fullName>
    </submittedName>
</protein>
<gene>
    <name evidence="1" type="ORF">AN396_11155</name>
</gene>